<dbReference type="STRING" id="1563157.AQS70_14775"/>
<dbReference type="Proteomes" id="UP000050342">
    <property type="component" value="Unassembled WGS sequence"/>
</dbReference>
<dbReference type="OrthoDB" id="6983223at2"/>
<reference evidence="1 2" key="1">
    <citation type="submission" date="2015-10" db="EMBL/GenBank/DDBJ databases">
        <title>Pseudomonas helleri sp. nov. and Pseudomonas weihenstephanensis sp. nov., isolated from raw cows milk.</title>
        <authorList>
            <person name="Von Neubeck M."/>
            <person name="Huptas C."/>
            <person name="Wenning M."/>
            <person name="Scherer S."/>
        </authorList>
    </citation>
    <scope>NUCLEOTIDE SEQUENCE [LARGE SCALE GENOMIC DNA]</scope>
    <source>
        <strain evidence="1 2">BSTT44</strain>
    </source>
</reference>
<comment type="caution">
    <text evidence="1">The sequence shown here is derived from an EMBL/GenBank/DDBJ whole genome shotgun (WGS) entry which is preliminary data.</text>
</comment>
<keyword evidence="2" id="KW-1185">Reference proteome</keyword>
<proteinExistence type="predicted"/>
<accession>A0A0Q1CDE0</accession>
<dbReference type="EMBL" id="LLWH01000200">
    <property type="protein sequence ID" value="KQB52346.1"/>
    <property type="molecule type" value="Genomic_DNA"/>
</dbReference>
<sequence>MTTQTPHQRFIPLDTLTTQAPVLFIDSQAPLSDLHACVAERLHALHKLLTVFACSPMDNNDPSDISTVTNIARLLLQDANDIFDVVQQRGMSA</sequence>
<gene>
    <name evidence="1" type="ORF">AQS70_14775</name>
</gene>
<evidence type="ECO:0000313" key="1">
    <source>
        <dbReference type="EMBL" id="KQB52346.1"/>
    </source>
</evidence>
<name>A0A0Q1CDE0_9PSED</name>
<protein>
    <submittedName>
        <fullName evidence="1">Fructose-bisphosphate aldolase</fullName>
    </submittedName>
</protein>
<organism evidence="1 2">
    <name type="scientific">Pseudomonas endophytica</name>
    <dbReference type="NCBI Taxonomy" id="1563157"/>
    <lineage>
        <taxon>Bacteria</taxon>
        <taxon>Pseudomonadati</taxon>
        <taxon>Pseudomonadota</taxon>
        <taxon>Gammaproteobacteria</taxon>
        <taxon>Pseudomonadales</taxon>
        <taxon>Pseudomonadaceae</taxon>
        <taxon>Pseudomonas</taxon>
    </lineage>
</organism>
<evidence type="ECO:0000313" key="2">
    <source>
        <dbReference type="Proteomes" id="UP000050342"/>
    </source>
</evidence>
<dbReference type="AlphaFoldDB" id="A0A0Q1CDE0"/>
<dbReference type="RefSeq" id="WP_055104168.1">
    <property type="nucleotide sequence ID" value="NZ_LLWH01000200.1"/>
</dbReference>